<keyword evidence="8" id="KW-0969">Cilium</keyword>
<dbReference type="EMBL" id="JAHQCR010000050">
    <property type="protein sequence ID" value="MBU9722277.1"/>
    <property type="molecule type" value="Genomic_DNA"/>
</dbReference>
<organism evidence="8 9">
    <name type="scientific">Evansella alkalicola</name>
    <dbReference type="NCBI Taxonomy" id="745819"/>
    <lineage>
        <taxon>Bacteria</taxon>
        <taxon>Bacillati</taxon>
        <taxon>Bacillota</taxon>
        <taxon>Bacilli</taxon>
        <taxon>Bacillales</taxon>
        <taxon>Bacillaceae</taxon>
        <taxon>Evansella</taxon>
    </lineage>
</organism>
<dbReference type="RefSeq" id="WP_088076508.1">
    <property type="nucleotide sequence ID" value="NZ_JAHQCR010000050.1"/>
</dbReference>
<comment type="subunit">
    <text evidence="2 5">Homopentamer.</text>
</comment>
<keyword evidence="8" id="KW-0282">Flagellum</keyword>
<dbReference type="PANTHER" id="PTHR30288:SF0">
    <property type="entry name" value="FLAGELLAR HOOK-ASSOCIATED PROTEIN 2"/>
    <property type="match status" value="1"/>
</dbReference>
<evidence type="ECO:0000256" key="4">
    <source>
        <dbReference type="ARBA" id="ARBA00023143"/>
    </source>
</evidence>
<keyword evidence="8" id="KW-0966">Cell projection</keyword>
<protein>
    <recommendedName>
        <fullName evidence="5">Flagellar hook-associated protein 2</fullName>
        <shortName evidence="5">HAP2</shortName>
    </recommendedName>
    <alternativeName>
        <fullName evidence="5">Flagellar cap protein</fullName>
    </alternativeName>
</protein>
<feature type="domain" description="Flagellar hook-associated protein 2 C-terminal" evidence="7">
    <location>
        <begin position="394"/>
        <end position="659"/>
    </location>
</feature>
<gene>
    <name evidence="8" type="primary">fliD</name>
    <name evidence="8" type="ORF">KS407_12605</name>
</gene>
<dbReference type="Proteomes" id="UP000790580">
    <property type="component" value="Unassembled WGS sequence"/>
</dbReference>
<sequence length="673" mass="76020">MRLSGFATGMDINQMVQDLMRAERMPMDRMKQDQQIIEWRMEEYRNINRKLDQFRTNIFDNVLRQSRMLANKATSSNDRFVTATATASANPGSFRITEVKKLATAASNSSQDSISGENKLELTKSMQTQSFSDDGFWKQGIVNKKEVTVSTQTRNVSIDGGIQDPGEAIVRVNGVSFDVITEGEPEENQVLITEDGALEFGRNLRARDKVEVTFFTDEAQKNFSINENRLNVRLDHRGIYFDESEVDSLRVEITNGDTTTTSLTVVTDLEDLEPGKVFVNLQTGEMRFAEGTEGEVNVTYKQNFTSSSITSFNASGQPVTDNFVFTGDQTMNEVVRQMNASNTGINVFYDEFADKISVIRSETGIYNTSGEEILFEGDFFTKGLKLDSDNEREATNAAFTINGLETQRQSNTFTMNGITMTLRDTFEAGTNTITIGASKNVDSIMDTIKGFVDEYNELVDLVNGKLREDFHRDFRPLTEEQRDAMSDREIERWEEKSMSGMLRNDRTLRNGFDRFRMDMYSPVNIGFDSDYTQLSAIGITTTSNHRDGGKLQIDEDKLRAAIENDPEAVYRIFAGDGTTHGEKGVARRIRDSAESLIQQVSQRAGGLRGRNMNHQFTLGRELNQLDSRISNFERKMERVEQRYWAQFTAMEKAVAQANSQGEALWAQLYGGGF</sequence>
<evidence type="ECO:0000313" key="8">
    <source>
        <dbReference type="EMBL" id="MBU9722277.1"/>
    </source>
</evidence>
<comment type="subcellular location">
    <subcellularLocation>
        <location evidence="5">Secreted</location>
    </subcellularLocation>
    <subcellularLocation>
        <location evidence="5">Bacterial flagellum</location>
    </subcellularLocation>
</comment>
<reference evidence="8 9" key="1">
    <citation type="submission" date="2021-06" db="EMBL/GenBank/DDBJ databases">
        <title>Bacillus sp. RD4P76, an endophyte from a halophyte.</title>
        <authorList>
            <person name="Sun J.-Q."/>
        </authorList>
    </citation>
    <scope>NUCLEOTIDE SEQUENCE [LARGE SCALE GENOMIC DNA]</scope>
    <source>
        <strain evidence="8 9">JCM 17098</strain>
    </source>
</reference>
<dbReference type="InterPro" id="IPR003481">
    <property type="entry name" value="FliD_N"/>
</dbReference>
<dbReference type="Pfam" id="PF02465">
    <property type="entry name" value="FliD_N"/>
    <property type="match status" value="1"/>
</dbReference>
<dbReference type="PANTHER" id="PTHR30288">
    <property type="entry name" value="FLAGELLAR CAP/ASSEMBLY PROTEIN FLID"/>
    <property type="match status" value="1"/>
</dbReference>
<dbReference type="Pfam" id="PF07195">
    <property type="entry name" value="FliD_C"/>
    <property type="match status" value="1"/>
</dbReference>
<comment type="function">
    <text evidence="5">Required for morphogenesis and for the elongation of the flagellar filament by facilitating polymerization of the flagellin monomers at the tip of growing filament. Forms a capping structure, which prevents flagellin subunits (transported through the central channel of the flagellum) from leaking out without polymerization at the distal end.</text>
</comment>
<dbReference type="InterPro" id="IPR040026">
    <property type="entry name" value="FliD"/>
</dbReference>
<accession>A0ABS6JYJ1</accession>
<evidence type="ECO:0000256" key="3">
    <source>
        <dbReference type="ARBA" id="ARBA00023054"/>
    </source>
</evidence>
<evidence type="ECO:0000256" key="2">
    <source>
        <dbReference type="ARBA" id="ARBA00011255"/>
    </source>
</evidence>
<proteinExistence type="inferred from homology"/>
<dbReference type="InterPro" id="IPR010809">
    <property type="entry name" value="FliD_C"/>
</dbReference>
<feature type="domain" description="Flagellar hook-associated protein 2 N-terminal" evidence="6">
    <location>
        <begin position="8"/>
        <end position="106"/>
    </location>
</feature>
<evidence type="ECO:0000256" key="1">
    <source>
        <dbReference type="ARBA" id="ARBA00009764"/>
    </source>
</evidence>
<evidence type="ECO:0000259" key="6">
    <source>
        <dbReference type="Pfam" id="PF02465"/>
    </source>
</evidence>
<evidence type="ECO:0000313" key="9">
    <source>
        <dbReference type="Proteomes" id="UP000790580"/>
    </source>
</evidence>
<evidence type="ECO:0000256" key="5">
    <source>
        <dbReference type="RuleBase" id="RU362066"/>
    </source>
</evidence>
<keyword evidence="4 5" id="KW-0975">Bacterial flagellum</keyword>
<evidence type="ECO:0000259" key="7">
    <source>
        <dbReference type="Pfam" id="PF07195"/>
    </source>
</evidence>
<keyword evidence="9" id="KW-1185">Reference proteome</keyword>
<keyword evidence="5" id="KW-0964">Secreted</keyword>
<keyword evidence="3" id="KW-0175">Coiled coil</keyword>
<name>A0ABS6JYJ1_9BACI</name>
<comment type="similarity">
    <text evidence="1 5">Belongs to the FliD family.</text>
</comment>
<comment type="caution">
    <text evidence="8">The sequence shown here is derived from an EMBL/GenBank/DDBJ whole genome shotgun (WGS) entry which is preliminary data.</text>
</comment>